<evidence type="ECO:0000256" key="1">
    <source>
        <dbReference type="SAM" id="Phobius"/>
    </source>
</evidence>
<keyword evidence="3" id="KW-1185">Reference proteome</keyword>
<keyword evidence="1" id="KW-0472">Membrane</keyword>
<dbReference type="EMBL" id="CP092109">
    <property type="protein sequence ID" value="UWZ79341.1"/>
    <property type="molecule type" value="Genomic_DNA"/>
</dbReference>
<keyword evidence="1" id="KW-1133">Transmembrane helix</keyword>
<accession>A0ABY5ZQ49</accession>
<reference evidence="2" key="1">
    <citation type="journal article" date="2022" name="Environ. Microbiol.">
        <title>Geoalkalibacter halelectricus SAP #1 sp. nov. possessing extracellular electron transfer and mineral#reducing capabilities from a haloalkaline environment.</title>
        <authorList>
            <person name="Yadav S."/>
            <person name="Singh R."/>
            <person name="Sundharam S.S."/>
            <person name="Chaudhary S."/>
            <person name="Krishnamurthi S."/>
            <person name="Patil S.A."/>
        </authorList>
    </citation>
    <scope>NUCLEOTIDE SEQUENCE</scope>
    <source>
        <strain evidence="2">SAP-1</strain>
    </source>
</reference>
<evidence type="ECO:0000313" key="3">
    <source>
        <dbReference type="Proteomes" id="UP001060414"/>
    </source>
</evidence>
<dbReference type="RefSeq" id="WP_260747697.1">
    <property type="nucleotide sequence ID" value="NZ_CP092109.1"/>
</dbReference>
<evidence type="ECO:0000313" key="2">
    <source>
        <dbReference type="EMBL" id="UWZ79341.1"/>
    </source>
</evidence>
<sequence length="93" mass="9780">MIFANAKENLSPGLAGMAIGLVNTGVFLGAAIMQPLFGWVMDLAWAGTLAEGVRVNAEADYRLGFSLMFGFALLALVGALRVHESGCRHVVEG</sequence>
<dbReference type="SUPFAM" id="SSF103473">
    <property type="entry name" value="MFS general substrate transporter"/>
    <property type="match status" value="1"/>
</dbReference>
<protein>
    <submittedName>
        <fullName evidence="2">Uncharacterized protein</fullName>
    </submittedName>
</protein>
<gene>
    <name evidence="2" type="ORF">L9S41_16910</name>
</gene>
<organism evidence="2 3">
    <name type="scientific">Geoalkalibacter halelectricus</name>
    <dbReference type="NCBI Taxonomy" id="2847045"/>
    <lineage>
        <taxon>Bacteria</taxon>
        <taxon>Pseudomonadati</taxon>
        <taxon>Thermodesulfobacteriota</taxon>
        <taxon>Desulfuromonadia</taxon>
        <taxon>Desulfuromonadales</taxon>
        <taxon>Geoalkalibacteraceae</taxon>
        <taxon>Geoalkalibacter</taxon>
    </lineage>
</organism>
<dbReference type="Proteomes" id="UP001060414">
    <property type="component" value="Chromosome"/>
</dbReference>
<feature type="transmembrane region" description="Helical" evidence="1">
    <location>
        <begin position="12"/>
        <end position="41"/>
    </location>
</feature>
<proteinExistence type="predicted"/>
<keyword evidence="1" id="KW-0812">Transmembrane</keyword>
<name>A0ABY5ZQ49_9BACT</name>
<feature type="transmembrane region" description="Helical" evidence="1">
    <location>
        <begin position="61"/>
        <end position="80"/>
    </location>
</feature>
<dbReference type="InterPro" id="IPR036259">
    <property type="entry name" value="MFS_trans_sf"/>
</dbReference>